<evidence type="ECO:0000313" key="3">
    <source>
        <dbReference type="Proteomes" id="UP001054945"/>
    </source>
</evidence>
<proteinExistence type="predicted"/>
<reference evidence="2 3" key="1">
    <citation type="submission" date="2021-06" db="EMBL/GenBank/DDBJ databases">
        <title>Caerostris extrusa draft genome.</title>
        <authorList>
            <person name="Kono N."/>
            <person name="Arakawa K."/>
        </authorList>
    </citation>
    <scope>NUCLEOTIDE SEQUENCE [LARGE SCALE GENOMIC DNA]</scope>
</reference>
<feature type="region of interest" description="Disordered" evidence="1">
    <location>
        <begin position="1"/>
        <end position="20"/>
    </location>
</feature>
<organism evidence="2 3">
    <name type="scientific">Caerostris extrusa</name>
    <name type="common">Bark spider</name>
    <name type="synonym">Caerostris bankana</name>
    <dbReference type="NCBI Taxonomy" id="172846"/>
    <lineage>
        <taxon>Eukaryota</taxon>
        <taxon>Metazoa</taxon>
        <taxon>Ecdysozoa</taxon>
        <taxon>Arthropoda</taxon>
        <taxon>Chelicerata</taxon>
        <taxon>Arachnida</taxon>
        <taxon>Araneae</taxon>
        <taxon>Araneomorphae</taxon>
        <taxon>Entelegynae</taxon>
        <taxon>Araneoidea</taxon>
        <taxon>Araneidae</taxon>
        <taxon>Caerostris</taxon>
    </lineage>
</organism>
<evidence type="ECO:0000256" key="1">
    <source>
        <dbReference type="SAM" id="MobiDB-lite"/>
    </source>
</evidence>
<feature type="region of interest" description="Disordered" evidence="1">
    <location>
        <begin position="29"/>
        <end position="79"/>
    </location>
</feature>
<dbReference type="AlphaFoldDB" id="A0AAV4XLD6"/>
<gene>
    <name evidence="2" type="ORF">CEXT_9111</name>
</gene>
<dbReference type="EMBL" id="BPLR01000475">
    <property type="protein sequence ID" value="GIY95030.1"/>
    <property type="molecule type" value="Genomic_DNA"/>
</dbReference>
<dbReference type="Proteomes" id="UP001054945">
    <property type="component" value="Unassembled WGS sequence"/>
</dbReference>
<sequence length="79" mass="8877">MSGVAQQPQPNNDHNPRLLHHAHVLPGQTLALRPTLASRPRVSPDYFRPSSPKAHGTSDRYHDSNPKPYFPTNKKTRTS</sequence>
<comment type="caution">
    <text evidence="2">The sequence shown here is derived from an EMBL/GenBank/DDBJ whole genome shotgun (WGS) entry which is preliminary data.</text>
</comment>
<evidence type="ECO:0000313" key="2">
    <source>
        <dbReference type="EMBL" id="GIY95030.1"/>
    </source>
</evidence>
<protein>
    <submittedName>
        <fullName evidence="2">Uncharacterized protein</fullName>
    </submittedName>
</protein>
<feature type="compositionally biased region" description="Polar residues" evidence="1">
    <location>
        <begin position="1"/>
        <end position="13"/>
    </location>
</feature>
<accession>A0AAV4XLD6</accession>
<name>A0AAV4XLD6_CAEEX</name>
<keyword evidence="3" id="KW-1185">Reference proteome</keyword>
<feature type="compositionally biased region" description="Basic and acidic residues" evidence="1">
    <location>
        <begin position="56"/>
        <end position="65"/>
    </location>
</feature>